<feature type="compositionally biased region" description="Acidic residues" evidence="1">
    <location>
        <begin position="78"/>
        <end position="88"/>
    </location>
</feature>
<proteinExistence type="predicted"/>
<feature type="compositionally biased region" description="Basic and acidic residues" evidence="1">
    <location>
        <begin position="136"/>
        <end position="157"/>
    </location>
</feature>
<evidence type="ECO:0000313" key="3">
    <source>
        <dbReference type="Proteomes" id="UP001163726"/>
    </source>
</evidence>
<dbReference type="EMBL" id="CP109965">
    <property type="protein sequence ID" value="WAJ69092.1"/>
    <property type="molecule type" value="Genomic_DNA"/>
</dbReference>
<accession>A0ABY7AIM0</accession>
<evidence type="ECO:0000313" key="2">
    <source>
        <dbReference type="EMBL" id="WAJ69092.1"/>
    </source>
</evidence>
<evidence type="ECO:0000256" key="1">
    <source>
        <dbReference type="SAM" id="MobiDB-lite"/>
    </source>
</evidence>
<feature type="region of interest" description="Disordered" evidence="1">
    <location>
        <begin position="132"/>
        <end position="177"/>
    </location>
</feature>
<feature type="region of interest" description="Disordered" evidence="1">
    <location>
        <begin position="31"/>
        <end position="113"/>
    </location>
</feature>
<gene>
    <name evidence="2" type="ORF">OLW01_07760</name>
</gene>
<feature type="compositionally biased region" description="Basic and acidic residues" evidence="1">
    <location>
        <begin position="31"/>
        <end position="40"/>
    </location>
</feature>
<dbReference type="Proteomes" id="UP001163726">
    <property type="component" value="Chromosome"/>
</dbReference>
<dbReference type="RefSeq" id="WP_268073257.1">
    <property type="nucleotide sequence ID" value="NZ_CP109965.1"/>
</dbReference>
<keyword evidence="3" id="KW-1185">Reference proteome</keyword>
<feature type="compositionally biased region" description="Basic and acidic residues" evidence="1">
    <location>
        <begin position="164"/>
        <end position="177"/>
    </location>
</feature>
<protein>
    <submittedName>
        <fullName evidence="2">Uncharacterized protein</fullName>
    </submittedName>
</protein>
<organism evidence="2 3">
    <name type="scientific">Catenovulum adriaticum</name>
    <dbReference type="NCBI Taxonomy" id="2984846"/>
    <lineage>
        <taxon>Bacteria</taxon>
        <taxon>Pseudomonadati</taxon>
        <taxon>Pseudomonadota</taxon>
        <taxon>Gammaproteobacteria</taxon>
        <taxon>Alteromonadales</taxon>
        <taxon>Alteromonadaceae</taxon>
        <taxon>Catenovulum</taxon>
    </lineage>
</organism>
<feature type="compositionally biased region" description="Polar residues" evidence="1">
    <location>
        <begin position="91"/>
        <end position="102"/>
    </location>
</feature>
<feature type="compositionally biased region" description="Basic and acidic residues" evidence="1">
    <location>
        <begin position="103"/>
        <end position="112"/>
    </location>
</feature>
<reference evidence="2" key="1">
    <citation type="submission" date="2022-10" db="EMBL/GenBank/DDBJ databases">
        <title>Catenovulum adriacola sp. nov. isolated in the Harbour of Susak.</title>
        <authorList>
            <person name="Schoch T."/>
            <person name="Reich S.J."/>
            <person name="Stoeferle S."/>
            <person name="Flaiz M."/>
            <person name="Kazda M."/>
            <person name="Riedel C.U."/>
            <person name="Duerre P."/>
        </authorList>
    </citation>
    <scope>NUCLEOTIDE SEQUENCE</scope>
    <source>
        <strain evidence="2">TS8</strain>
    </source>
</reference>
<name>A0ABY7AIM0_9ALTE</name>
<sequence length="177" mass="20215">MSQDLLIPFLPRVVQNKLERPRLNVKRIVKEPRVSEDAHQSETQQEVYEQNNLVVAKRVQSQAGATRSDRRDPADSNDSAEEQLTDEESTNKQLVNDSSANESKNKVDKPTEADMAFQIHTVRTKQEIEQALAKQEAFEHPVYEKDEILHPEKHKSDSPSVGTKSDKDDDYHVDIIV</sequence>
<feature type="compositionally biased region" description="Polar residues" evidence="1">
    <location>
        <begin position="41"/>
        <end position="65"/>
    </location>
</feature>